<dbReference type="RefSeq" id="WP_258210729.1">
    <property type="nucleotide sequence ID" value="NZ_CP102734.1"/>
</dbReference>
<evidence type="ECO:0000313" key="2">
    <source>
        <dbReference type="Proteomes" id="UP001059252"/>
    </source>
</evidence>
<protein>
    <submittedName>
        <fullName evidence="1">Uncharacterized protein</fullName>
    </submittedName>
</protein>
<dbReference type="Proteomes" id="UP001059252">
    <property type="component" value="Chromosome"/>
</dbReference>
<dbReference type="InterPro" id="IPR029063">
    <property type="entry name" value="SAM-dependent_MTases_sf"/>
</dbReference>
<reference evidence="1" key="1">
    <citation type="submission" date="2022-08" db="EMBL/GenBank/DDBJ databases">
        <title>Complete genome of Mycoplasma iguanae type strain 2327.</title>
        <authorList>
            <person name="Spergser J."/>
        </authorList>
    </citation>
    <scope>NUCLEOTIDE SEQUENCE</scope>
    <source>
        <strain evidence="1">2327</strain>
    </source>
</reference>
<dbReference type="SUPFAM" id="SSF53335">
    <property type="entry name" value="S-adenosyl-L-methionine-dependent methyltransferases"/>
    <property type="match status" value="1"/>
</dbReference>
<sequence length="494" mass="56768">MELRDIKKLNQSIYELDTDISRNSKVIFIAALIFCLAKNRDFQNSDKLTSFINFVREDKKPIDQLLELAENEVKKLNLQASTHKAVMNSLKTISGVNTNLDRNRAAFQEFIHSFIRNDYPSIKNNDLFFETLYMEVDKKASKSNEGIVLTPTFAAQLMIDLADLDYKKDIVADLCSGTGLFSLLSYSTMISKMDNDHKNNEITKEEKDKYNKRLYNAIIANDNDPKMTTLSLANFMLKNLNESLLFSEDVLKLEKSSLKFQTDGVTSKIYPTKAILNPPYEDKYKPLDIVYKNIELVKGSNCEKCKVVVIIPPQKFGQSKEIFSKILNIATLESVIKTQDDLFTESGKSQPASIFIFNVDKQHKKEDIIRYYNFTDTGYVYLKDSGLVDKNQTYETKKAELLNKITTSSTKMTASDFVRTWSNFYEVNKELEFDAKIDPNRIKINKQEADITFENITIKKMLQEKNELISSVNNSFVDVDGSFEKYIIDILSKE</sequence>
<organism evidence="1 2">
    <name type="scientific">Mycoplasma iguanae</name>
    <dbReference type="NCBI Taxonomy" id="292461"/>
    <lineage>
        <taxon>Bacteria</taxon>
        <taxon>Bacillati</taxon>
        <taxon>Mycoplasmatota</taxon>
        <taxon>Mollicutes</taxon>
        <taxon>Mycoplasmataceae</taxon>
        <taxon>Mycoplasma</taxon>
    </lineage>
</organism>
<keyword evidence="2" id="KW-1185">Reference proteome</keyword>
<dbReference type="Gene3D" id="3.40.50.150">
    <property type="entry name" value="Vaccinia Virus protein VP39"/>
    <property type="match status" value="1"/>
</dbReference>
<gene>
    <name evidence="1" type="ORF">NV226_02385</name>
</gene>
<evidence type="ECO:0000313" key="1">
    <source>
        <dbReference type="EMBL" id="UVD81555.1"/>
    </source>
</evidence>
<dbReference type="EMBL" id="CP102734">
    <property type="protein sequence ID" value="UVD81555.1"/>
    <property type="molecule type" value="Genomic_DNA"/>
</dbReference>
<proteinExistence type="predicted"/>
<accession>A0ABY5RAB6</accession>
<name>A0ABY5RAB6_9MOLU</name>